<feature type="region of interest" description="Disordered" evidence="6">
    <location>
        <begin position="1232"/>
        <end position="1253"/>
    </location>
</feature>
<dbReference type="EMBL" id="AYKW01000067">
    <property type="protein sequence ID" value="PIL24467.1"/>
    <property type="molecule type" value="Genomic_DNA"/>
</dbReference>
<keyword evidence="4" id="KW-0862">Zinc</keyword>
<dbReference type="InterPro" id="IPR025305">
    <property type="entry name" value="UCH_repeat_domain"/>
</dbReference>
<dbReference type="PROSITE" id="PS50157">
    <property type="entry name" value="ZINC_FINGER_C2H2_2"/>
    <property type="match status" value="1"/>
</dbReference>
<evidence type="ECO:0000256" key="2">
    <source>
        <dbReference type="ARBA" id="ARBA00022737"/>
    </source>
</evidence>
<evidence type="ECO:0000256" key="3">
    <source>
        <dbReference type="ARBA" id="ARBA00022771"/>
    </source>
</evidence>
<dbReference type="SMART" id="SM00355">
    <property type="entry name" value="ZnF_C2H2"/>
    <property type="match status" value="4"/>
</dbReference>
<feature type="compositionally biased region" description="Low complexity" evidence="6">
    <location>
        <begin position="328"/>
        <end position="357"/>
    </location>
</feature>
<feature type="domain" description="C2H2-type" evidence="7">
    <location>
        <begin position="396"/>
        <end position="421"/>
    </location>
</feature>
<feature type="region of interest" description="Disordered" evidence="6">
    <location>
        <begin position="300"/>
        <end position="370"/>
    </location>
</feature>
<evidence type="ECO:0000256" key="5">
    <source>
        <dbReference type="PROSITE-ProRule" id="PRU00042"/>
    </source>
</evidence>
<evidence type="ECO:0000313" key="9">
    <source>
        <dbReference type="Proteomes" id="UP000230002"/>
    </source>
</evidence>
<dbReference type="STRING" id="1077348.A0A2G8RSH8"/>
<proteinExistence type="predicted"/>
<dbReference type="PANTHER" id="PTHR24379:SF121">
    <property type="entry name" value="C2H2-TYPE DOMAIN-CONTAINING PROTEIN"/>
    <property type="match status" value="1"/>
</dbReference>
<evidence type="ECO:0000256" key="6">
    <source>
        <dbReference type="SAM" id="MobiDB-lite"/>
    </source>
</evidence>
<evidence type="ECO:0000313" key="8">
    <source>
        <dbReference type="EMBL" id="PIL24467.1"/>
    </source>
</evidence>
<feature type="region of interest" description="Disordered" evidence="6">
    <location>
        <begin position="1181"/>
        <end position="1209"/>
    </location>
</feature>
<reference evidence="8 9" key="1">
    <citation type="journal article" date="2015" name="Sci. Rep.">
        <title>Chromosome-level genome map provides insights into diverse defense mechanisms in the medicinal fungus Ganoderma sinense.</title>
        <authorList>
            <person name="Zhu Y."/>
            <person name="Xu J."/>
            <person name="Sun C."/>
            <person name="Zhou S."/>
            <person name="Xu H."/>
            <person name="Nelson D.R."/>
            <person name="Qian J."/>
            <person name="Song J."/>
            <person name="Luo H."/>
            <person name="Xiang L."/>
            <person name="Li Y."/>
            <person name="Xu Z."/>
            <person name="Ji A."/>
            <person name="Wang L."/>
            <person name="Lu S."/>
            <person name="Hayward A."/>
            <person name="Sun W."/>
            <person name="Li X."/>
            <person name="Schwartz D.C."/>
            <person name="Wang Y."/>
            <person name="Chen S."/>
        </authorList>
    </citation>
    <scope>NUCLEOTIDE SEQUENCE [LARGE SCALE GENOMIC DNA]</scope>
    <source>
        <strain evidence="8 9">ZZ0214-1</strain>
    </source>
</reference>
<keyword evidence="3 5" id="KW-0863">Zinc-finger</keyword>
<dbReference type="Pfam" id="PF13446">
    <property type="entry name" value="RPT"/>
    <property type="match status" value="1"/>
</dbReference>
<protein>
    <submittedName>
        <fullName evidence="8">Transcription factor</fullName>
    </submittedName>
</protein>
<comment type="caution">
    <text evidence="8">The sequence shown here is derived from an EMBL/GenBank/DDBJ whole genome shotgun (WGS) entry which is preliminary data.</text>
</comment>
<dbReference type="GO" id="GO:0008270">
    <property type="term" value="F:zinc ion binding"/>
    <property type="evidence" value="ECO:0007669"/>
    <property type="project" value="UniProtKB-KW"/>
</dbReference>
<dbReference type="OrthoDB" id="2758274at2759"/>
<dbReference type="PROSITE" id="PS00028">
    <property type="entry name" value="ZINC_FINGER_C2H2_1"/>
    <property type="match status" value="2"/>
</dbReference>
<evidence type="ECO:0000259" key="7">
    <source>
        <dbReference type="PROSITE" id="PS50157"/>
    </source>
</evidence>
<sequence>MSPVKCLECGLIWPSKNKAGGHKASATAHKLAYVCITCSVSFAKCKDLHAHEAAARHKPPQDLGPVMAAAQAAAERGSRAACTALASASGPSHAPAPSWEDDADADSDAGGYSCPVCECGLIWPSKNKAGGHKASATAHKLAYVCITCSVSFAKCKDLHAHEAAARHKPPQDLGPVMAAAQAAAERGSRAACTALASASGPSHAPAPSWEDDADADSDAGGYSCPVCYMEFETQDSLADHVSSTLPCSACMSCLDPFQTLEDHYWESDNHPKCRPCALGFENQAAWTAHQDTCAIAPLRKSNVNNSPSKSAGAGRPWQRSRGPARTPVVTTKTSFGGTSTSSATVSSVTPTSSGSGSWLAPPRPPPTSAVAPHPVVPPSTKATAVSTINKVPQVPFYCSKCNAQFSSDEELLEHFAGSSLHPKCHTCGVSFEGLKQWAAHKSGCPPPGSSTDAPAVVSPVSVPVATEPETTVPEDKLATEPAAEADPIAPLSPSSLLAVRMMLSYEDGRSTTSTSEHPSNTQMVPQPNGPVASTETTASCAGAEQEPITAEDPLPVSGNDDASNPLAKDLNEEPEEGALTIPISGRDEHEEMHWYDPALRAKHARPGPGVLPPLLASMLFGDPSDTLYSVSAKPRPPLPSAPPLAPTPDEVHDAIPHWSALFCPEHNGWVLLHSRISGSLPPLAREPQTPLPSQHRREGPSACGEGESWQANLTHHWHRYEKMVDAAMLNPPYAHEELLLDLYVCCQCTATCIVSDVVPGVIPASLVDEFTQDKLDHPVGSKTPEATVVAAWETVLTIIDNRLWKDEQRSLPVGKAKFREKIGWNDQAEQVFEALGFTLDMLQCPGGSNAQDSEQLALRPPPIDPSTPEGRASRATLLRAWVEISAWLTIYREENKDALKDYTPMTLHVTVENERELCEVRIGAHTSQIPRGLFPEYIEDEAQLEPSWKALGMTRSTYSCEHLVFAYLAQCRCDPANTTIYFTHLVAIADQMADSAPKSESESDAGARVPDIDALQSFIQNEKKQRGRFTLAEHAAYARMLGFGHDSDSGLGVELDGAVEDAFVAQAWRRARQRTWLTAADQAEKRTQLDDALRLVAEQRGSVALVEMWREERGSGMAPETAYQLLGVPAEEGEGEMDETVLLGAYSMRIEDRPGQAERIREALGVVAESRDSERLREFLATGRDSAEDTDTANADEAPEGPELGTEQRLRQRRIAVRNYPGNSSRWKTTIAWLRNPRPPRGRKWSPSTAGRV</sequence>
<feature type="region of interest" description="Disordered" evidence="6">
    <location>
        <begin position="507"/>
        <end position="585"/>
    </location>
</feature>
<keyword evidence="9" id="KW-1185">Reference proteome</keyword>
<feature type="region of interest" description="Disordered" evidence="6">
    <location>
        <begin position="681"/>
        <end position="704"/>
    </location>
</feature>
<dbReference type="AlphaFoldDB" id="A0A2G8RSH8"/>
<evidence type="ECO:0000256" key="1">
    <source>
        <dbReference type="ARBA" id="ARBA00022723"/>
    </source>
</evidence>
<evidence type="ECO:0000256" key="4">
    <source>
        <dbReference type="ARBA" id="ARBA00022833"/>
    </source>
</evidence>
<accession>A0A2G8RSH8</accession>
<dbReference type="InterPro" id="IPR013087">
    <property type="entry name" value="Znf_C2H2_type"/>
</dbReference>
<keyword evidence="2" id="KW-0677">Repeat</keyword>
<dbReference type="PANTHER" id="PTHR24379">
    <property type="entry name" value="KRAB AND ZINC FINGER DOMAIN-CONTAINING"/>
    <property type="match status" value="1"/>
</dbReference>
<organism evidence="8 9">
    <name type="scientific">Ganoderma sinense ZZ0214-1</name>
    <dbReference type="NCBI Taxonomy" id="1077348"/>
    <lineage>
        <taxon>Eukaryota</taxon>
        <taxon>Fungi</taxon>
        <taxon>Dikarya</taxon>
        <taxon>Basidiomycota</taxon>
        <taxon>Agaricomycotina</taxon>
        <taxon>Agaricomycetes</taxon>
        <taxon>Polyporales</taxon>
        <taxon>Polyporaceae</taxon>
        <taxon>Ganoderma</taxon>
    </lineage>
</organism>
<keyword evidence="1" id="KW-0479">Metal-binding</keyword>
<feature type="region of interest" description="Disordered" evidence="6">
    <location>
        <begin position="465"/>
        <end position="491"/>
    </location>
</feature>
<gene>
    <name evidence="8" type="ORF">GSI_14221</name>
</gene>
<dbReference type="Proteomes" id="UP000230002">
    <property type="component" value="Unassembled WGS sequence"/>
</dbReference>
<feature type="compositionally biased region" description="Polar residues" evidence="6">
    <location>
        <begin position="510"/>
        <end position="539"/>
    </location>
</feature>
<name>A0A2G8RSH8_9APHY</name>